<dbReference type="InterPro" id="IPR003362">
    <property type="entry name" value="Bact_transf"/>
</dbReference>
<evidence type="ECO:0000256" key="2">
    <source>
        <dbReference type="ARBA" id="ARBA00006464"/>
    </source>
</evidence>
<dbReference type="NCBIfam" id="TIGR03025">
    <property type="entry name" value="EPS_sugtrans"/>
    <property type="match status" value="1"/>
</dbReference>
<dbReference type="GO" id="GO:0016020">
    <property type="term" value="C:membrane"/>
    <property type="evidence" value="ECO:0007669"/>
    <property type="project" value="UniProtKB-SubCell"/>
</dbReference>
<dbReference type="Pfam" id="PF02397">
    <property type="entry name" value="Bac_transf"/>
    <property type="match status" value="1"/>
</dbReference>
<reference evidence="9" key="1">
    <citation type="submission" date="2016-01" db="EMBL/GenBank/DDBJ databases">
        <authorList>
            <person name="Peeters C."/>
        </authorList>
    </citation>
    <scope>NUCLEOTIDE SEQUENCE [LARGE SCALE GENOMIC DNA]</scope>
    <source>
        <strain evidence="9">LMG 29317</strain>
    </source>
</reference>
<dbReference type="PANTHER" id="PTHR30576">
    <property type="entry name" value="COLANIC BIOSYNTHESIS UDP-GLUCOSE LIPID CARRIER TRANSFERASE"/>
    <property type="match status" value="1"/>
</dbReference>
<comment type="caution">
    <text evidence="9">The sequence shown here is derived from an EMBL/GenBank/DDBJ whole genome shotgun (WGS) entry which is preliminary data.</text>
</comment>
<dbReference type="Gene3D" id="3.40.50.720">
    <property type="entry name" value="NAD(P)-binding Rossmann-like Domain"/>
    <property type="match status" value="1"/>
</dbReference>
<dbReference type="AlphaFoldDB" id="A0A158KM95"/>
<evidence type="ECO:0000256" key="5">
    <source>
        <dbReference type="ARBA" id="ARBA00022989"/>
    </source>
</evidence>
<feature type="transmembrane region" description="Helical" evidence="7">
    <location>
        <begin position="96"/>
        <end position="117"/>
    </location>
</feature>
<evidence type="ECO:0000256" key="3">
    <source>
        <dbReference type="ARBA" id="ARBA00022679"/>
    </source>
</evidence>
<organism evidence="9 10">
    <name type="scientific">Caballeronia arvi</name>
    <dbReference type="NCBI Taxonomy" id="1777135"/>
    <lineage>
        <taxon>Bacteria</taxon>
        <taxon>Pseudomonadati</taxon>
        <taxon>Pseudomonadota</taxon>
        <taxon>Betaproteobacteria</taxon>
        <taxon>Burkholderiales</taxon>
        <taxon>Burkholderiaceae</taxon>
        <taxon>Caballeronia</taxon>
    </lineage>
</organism>
<dbReference type="NCBIfam" id="TIGR03023">
    <property type="entry name" value="WcaJ_sugtrans"/>
    <property type="match status" value="1"/>
</dbReference>
<protein>
    <submittedName>
        <fullName evidence="9">Sugar transferase</fullName>
    </submittedName>
</protein>
<accession>A0A158KM95</accession>
<feature type="transmembrane region" description="Helical" evidence="7">
    <location>
        <begin position="66"/>
        <end position="84"/>
    </location>
</feature>
<feature type="domain" description="Bacterial sugar transferase" evidence="8">
    <location>
        <begin position="260"/>
        <end position="445"/>
    </location>
</feature>
<evidence type="ECO:0000256" key="4">
    <source>
        <dbReference type="ARBA" id="ARBA00022692"/>
    </source>
</evidence>
<evidence type="ECO:0000313" key="10">
    <source>
        <dbReference type="Proteomes" id="UP000055019"/>
    </source>
</evidence>
<evidence type="ECO:0000256" key="1">
    <source>
        <dbReference type="ARBA" id="ARBA00004141"/>
    </source>
</evidence>
<proteinExistence type="inferred from homology"/>
<evidence type="ECO:0000256" key="7">
    <source>
        <dbReference type="SAM" id="Phobius"/>
    </source>
</evidence>
<evidence type="ECO:0000259" key="8">
    <source>
        <dbReference type="Pfam" id="PF02397"/>
    </source>
</evidence>
<keyword evidence="6 7" id="KW-0472">Membrane</keyword>
<dbReference type="EMBL" id="FCOM02000041">
    <property type="protein sequence ID" value="SAL82257.1"/>
    <property type="molecule type" value="Genomic_DNA"/>
</dbReference>
<evidence type="ECO:0000313" key="9">
    <source>
        <dbReference type="EMBL" id="SAL82257.1"/>
    </source>
</evidence>
<keyword evidence="10" id="KW-1185">Reference proteome</keyword>
<keyword evidence="4 7" id="KW-0812">Transmembrane</keyword>
<dbReference type="InterPro" id="IPR017475">
    <property type="entry name" value="EPS_sugar_tfrase"/>
</dbReference>
<name>A0A158KM95_9BURK</name>
<dbReference type="Proteomes" id="UP000055019">
    <property type="component" value="Unassembled WGS sequence"/>
</dbReference>
<keyword evidence="3 9" id="KW-0808">Transferase</keyword>
<comment type="subcellular location">
    <subcellularLocation>
        <location evidence="1">Membrane</location>
        <topology evidence="1">Multi-pass membrane protein</topology>
    </subcellularLocation>
</comment>
<dbReference type="Pfam" id="PF13727">
    <property type="entry name" value="CoA_binding_3"/>
    <property type="match status" value="1"/>
</dbReference>
<keyword evidence="5 7" id="KW-1133">Transmembrane helix</keyword>
<evidence type="ECO:0000256" key="6">
    <source>
        <dbReference type="ARBA" id="ARBA00023136"/>
    </source>
</evidence>
<gene>
    <name evidence="9" type="ORF">AWB74_06204</name>
</gene>
<comment type="similarity">
    <text evidence="2">Belongs to the bacterial sugar transferase family.</text>
</comment>
<dbReference type="PANTHER" id="PTHR30576:SF0">
    <property type="entry name" value="UNDECAPRENYL-PHOSPHATE N-ACETYLGALACTOSAMINYL 1-PHOSPHATE TRANSFERASE-RELATED"/>
    <property type="match status" value="1"/>
</dbReference>
<dbReference type="InterPro" id="IPR017473">
    <property type="entry name" value="Undecaprenyl-P_gluc_Ptfrase"/>
</dbReference>
<feature type="transmembrane region" description="Helical" evidence="7">
    <location>
        <begin position="28"/>
        <end position="45"/>
    </location>
</feature>
<dbReference type="GO" id="GO:0016780">
    <property type="term" value="F:phosphotransferase activity, for other substituted phosphate groups"/>
    <property type="evidence" value="ECO:0007669"/>
    <property type="project" value="TreeGrafter"/>
</dbReference>
<sequence>MRLFDVAMVLCGAAVASQIRFAYVAEQSFYVAFVAFAAAFSLALFPSFDVYGSPRGRSALGLVREVSLGWLIVQGCALALMFSLHRLDAVSRLWFAYWTAISGGLMIVGRLIIHAIIANMHNAGMSLNHVAIVGCGAHCDSIVEKIDRARYSGFRATVAFNATPASGHINARIPVFEEHEAFVDYVRSHDVHEVWLALPLSQEHTILRFVNAFRDDLVNLRFIPDVRSLALFESGVSRLLDVAAIDLLASPLSRDARLKKEIFDRGFALAALIVLAPLLIGIAIAVKLSSPGPVLFKQRRKGADGRIFTIYKFRSMRLHAQDAGILRQATRNDPRVTGVGAFLRRSSLDELPQFFNVLCGDMSIVGPRPHALEHDDLYQKVVPGYIHRYRIKPGITGWAQVNGFRGETDRIEKMEKRVACDLYYLLNWSFGLDMRIIVTTVFKGLRGTNAY</sequence>
<feature type="transmembrane region" description="Helical" evidence="7">
    <location>
        <begin position="267"/>
        <end position="286"/>
    </location>
</feature>